<accession>A0ABN8VXP6</accession>
<comment type="similarity">
    <text evidence="2">Belongs to the LolA family.</text>
</comment>
<evidence type="ECO:0000313" key="11">
    <source>
        <dbReference type="EMBL" id="CAI2717930.1"/>
    </source>
</evidence>
<feature type="chain" id="PRO_5046884939" description="Outer-membrane lipoprotein carrier protein" evidence="10">
    <location>
        <begin position="24"/>
        <end position="218"/>
    </location>
</feature>
<dbReference type="Gene3D" id="2.50.20.10">
    <property type="entry name" value="Lipoprotein localisation LolA/LolB/LppX"/>
    <property type="match status" value="1"/>
</dbReference>
<feature type="signal peptide" evidence="10">
    <location>
        <begin position="1"/>
        <end position="23"/>
    </location>
</feature>
<keyword evidence="9" id="KW-0143">Chaperone</keyword>
<evidence type="ECO:0000256" key="3">
    <source>
        <dbReference type="ARBA" id="ARBA00011245"/>
    </source>
</evidence>
<dbReference type="PANTHER" id="PTHR35869">
    <property type="entry name" value="OUTER-MEMBRANE LIPOPROTEIN CARRIER PROTEIN"/>
    <property type="match status" value="1"/>
</dbReference>
<keyword evidence="11" id="KW-0449">Lipoprotein</keyword>
<dbReference type="Proteomes" id="UP001157733">
    <property type="component" value="Chromosome"/>
</dbReference>
<protein>
    <recommendedName>
        <fullName evidence="4">Outer-membrane lipoprotein carrier protein</fullName>
    </recommendedName>
</protein>
<comment type="subcellular location">
    <subcellularLocation>
        <location evidence="1">Periplasm</location>
    </subcellularLocation>
</comment>
<dbReference type="Pfam" id="PF03548">
    <property type="entry name" value="LolA"/>
    <property type="match status" value="1"/>
</dbReference>
<evidence type="ECO:0000256" key="2">
    <source>
        <dbReference type="ARBA" id="ARBA00007615"/>
    </source>
</evidence>
<name>A0ABN8VXP6_9BACT</name>
<gene>
    <name evidence="11" type="ORF">NSPWAT_1071</name>
</gene>
<dbReference type="PANTHER" id="PTHR35869:SF1">
    <property type="entry name" value="OUTER-MEMBRANE LIPOPROTEIN CARRIER PROTEIN"/>
    <property type="match status" value="1"/>
</dbReference>
<evidence type="ECO:0000313" key="12">
    <source>
        <dbReference type="Proteomes" id="UP001157733"/>
    </source>
</evidence>
<reference evidence="11 12" key="1">
    <citation type="submission" date="2022-09" db="EMBL/GenBank/DDBJ databases">
        <authorList>
            <person name="Kop L."/>
        </authorList>
    </citation>
    <scope>NUCLEOTIDE SEQUENCE [LARGE SCALE GENOMIC DNA]</scope>
    <source>
        <strain evidence="11 12">347</strain>
    </source>
</reference>
<evidence type="ECO:0000256" key="7">
    <source>
        <dbReference type="ARBA" id="ARBA00022764"/>
    </source>
</evidence>
<dbReference type="InterPro" id="IPR018323">
    <property type="entry name" value="OM_lipoprot_carrier_LolA_Pbac"/>
</dbReference>
<proteinExistence type="inferred from homology"/>
<evidence type="ECO:0000256" key="10">
    <source>
        <dbReference type="SAM" id="SignalP"/>
    </source>
</evidence>
<sequence>MKTMLKLFTGCGLALLICGHAQAETKQDVIDAIQKKYDATQSFRAGFTQKSYLKVMDQTQEAQGEVVIKKPGKMKWTYKAPDPQVLISDNKVLWLYLPEESQVTRMEVDSIYSSNTPALFLSGEGRLTESFRVGEVTRKDGKLIVELIPKTEEQGLDRLVLFADPNNFQIIGSNVYDKLGNRTEMMFHEIVNNPGISDSQFEFTVPPGVELIDLAAQP</sequence>
<dbReference type="SUPFAM" id="SSF89392">
    <property type="entry name" value="Prokaryotic lipoproteins and lipoprotein localization factors"/>
    <property type="match status" value="1"/>
</dbReference>
<organism evidence="11 12">
    <name type="scientific">Nitrospina watsonii</name>
    <dbReference type="NCBI Taxonomy" id="1323948"/>
    <lineage>
        <taxon>Bacteria</taxon>
        <taxon>Pseudomonadati</taxon>
        <taxon>Nitrospinota/Tectimicrobiota group</taxon>
        <taxon>Nitrospinota</taxon>
        <taxon>Nitrospinia</taxon>
        <taxon>Nitrospinales</taxon>
        <taxon>Nitrospinaceae</taxon>
        <taxon>Nitrospina</taxon>
    </lineage>
</organism>
<dbReference type="RefSeq" id="WP_282010845.1">
    <property type="nucleotide sequence ID" value="NZ_OX336137.1"/>
</dbReference>
<keyword evidence="5" id="KW-0813">Transport</keyword>
<keyword evidence="7" id="KW-0574">Periplasm</keyword>
<evidence type="ECO:0000256" key="6">
    <source>
        <dbReference type="ARBA" id="ARBA00022729"/>
    </source>
</evidence>
<dbReference type="CDD" id="cd16325">
    <property type="entry name" value="LolA"/>
    <property type="match status" value="1"/>
</dbReference>
<evidence type="ECO:0000256" key="1">
    <source>
        <dbReference type="ARBA" id="ARBA00004418"/>
    </source>
</evidence>
<evidence type="ECO:0000256" key="5">
    <source>
        <dbReference type="ARBA" id="ARBA00022448"/>
    </source>
</evidence>
<evidence type="ECO:0000256" key="8">
    <source>
        <dbReference type="ARBA" id="ARBA00022927"/>
    </source>
</evidence>
<dbReference type="InterPro" id="IPR029046">
    <property type="entry name" value="LolA/LolB/LppX"/>
</dbReference>
<dbReference type="InterPro" id="IPR004564">
    <property type="entry name" value="OM_lipoprot_carrier_LolA-like"/>
</dbReference>
<keyword evidence="6 10" id="KW-0732">Signal</keyword>
<comment type="subunit">
    <text evidence="3">Monomer.</text>
</comment>
<keyword evidence="12" id="KW-1185">Reference proteome</keyword>
<dbReference type="EMBL" id="OX336137">
    <property type="protein sequence ID" value="CAI2717930.1"/>
    <property type="molecule type" value="Genomic_DNA"/>
</dbReference>
<evidence type="ECO:0000256" key="4">
    <source>
        <dbReference type="ARBA" id="ARBA00014035"/>
    </source>
</evidence>
<dbReference type="NCBIfam" id="TIGR00547">
    <property type="entry name" value="lolA"/>
    <property type="match status" value="1"/>
</dbReference>
<evidence type="ECO:0000256" key="9">
    <source>
        <dbReference type="ARBA" id="ARBA00023186"/>
    </source>
</evidence>
<keyword evidence="8" id="KW-0653">Protein transport</keyword>